<feature type="region of interest" description="Disordered" evidence="1">
    <location>
        <begin position="1"/>
        <end position="33"/>
    </location>
</feature>
<evidence type="ECO:0000313" key="3">
    <source>
        <dbReference type="Proteomes" id="UP001497516"/>
    </source>
</evidence>
<gene>
    <name evidence="2" type="ORF">LTRI10_LOCUS24614</name>
</gene>
<organism evidence="2 3">
    <name type="scientific">Linum trigynum</name>
    <dbReference type="NCBI Taxonomy" id="586398"/>
    <lineage>
        <taxon>Eukaryota</taxon>
        <taxon>Viridiplantae</taxon>
        <taxon>Streptophyta</taxon>
        <taxon>Embryophyta</taxon>
        <taxon>Tracheophyta</taxon>
        <taxon>Spermatophyta</taxon>
        <taxon>Magnoliopsida</taxon>
        <taxon>eudicotyledons</taxon>
        <taxon>Gunneridae</taxon>
        <taxon>Pentapetalae</taxon>
        <taxon>rosids</taxon>
        <taxon>fabids</taxon>
        <taxon>Malpighiales</taxon>
        <taxon>Linaceae</taxon>
        <taxon>Linum</taxon>
    </lineage>
</organism>
<accession>A0AAV2EBJ5</accession>
<dbReference type="Proteomes" id="UP001497516">
    <property type="component" value="Chromosome 4"/>
</dbReference>
<keyword evidence="3" id="KW-1185">Reference proteome</keyword>
<feature type="compositionally biased region" description="Low complexity" evidence="1">
    <location>
        <begin position="1"/>
        <end position="14"/>
    </location>
</feature>
<dbReference type="AlphaFoldDB" id="A0AAV2EBJ5"/>
<reference evidence="2 3" key="1">
    <citation type="submission" date="2024-04" db="EMBL/GenBank/DDBJ databases">
        <authorList>
            <person name="Fracassetti M."/>
        </authorList>
    </citation>
    <scope>NUCLEOTIDE SEQUENCE [LARGE SCALE GENOMIC DNA]</scope>
</reference>
<sequence>MAAGWLSPRSSPLSPRRRRFGSREEAPGSLDTPKKFLIRRRQRLEAGIVVRAECKLVRCGGDNGDNIGGQQLV</sequence>
<proteinExistence type="predicted"/>
<evidence type="ECO:0000256" key="1">
    <source>
        <dbReference type="SAM" id="MobiDB-lite"/>
    </source>
</evidence>
<protein>
    <submittedName>
        <fullName evidence="2">Uncharacterized protein</fullName>
    </submittedName>
</protein>
<dbReference type="EMBL" id="OZ034817">
    <property type="protein sequence ID" value="CAL1383331.1"/>
    <property type="molecule type" value="Genomic_DNA"/>
</dbReference>
<name>A0AAV2EBJ5_9ROSI</name>
<evidence type="ECO:0000313" key="2">
    <source>
        <dbReference type="EMBL" id="CAL1383331.1"/>
    </source>
</evidence>